<organism evidence="1 2">
    <name type="scientific">Splendidivirga corallicola</name>
    <dbReference type="NCBI Taxonomy" id="3051826"/>
    <lineage>
        <taxon>Bacteria</taxon>
        <taxon>Pseudomonadati</taxon>
        <taxon>Bacteroidota</taxon>
        <taxon>Cytophagia</taxon>
        <taxon>Cytophagales</taxon>
        <taxon>Splendidivirgaceae</taxon>
        <taxon>Splendidivirga</taxon>
    </lineage>
</organism>
<reference evidence="1" key="1">
    <citation type="submission" date="2023-06" db="EMBL/GenBank/DDBJ databases">
        <title>Genomic of Parafulvivirga corallium.</title>
        <authorList>
            <person name="Wang G."/>
        </authorList>
    </citation>
    <scope>NUCLEOTIDE SEQUENCE</scope>
    <source>
        <strain evidence="1">BMA10</strain>
    </source>
</reference>
<proteinExistence type="predicted"/>
<dbReference type="InterPro" id="IPR025921">
    <property type="entry name" value="HmuY"/>
</dbReference>
<dbReference type="EMBL" id="JAUJEA010000018">
    <property type="protein sequence ID" value="MDN5205346.1"/>
    <property type="molecule type" value="Genomic_DNA"/>
</dbReference>
<gene>
    <name evidence="1" type="ORF">QQ008_28435</name>
</gene>
<dbReference type="Pfam" id="PF14064">
    <property type="entry name" value="HmuY"/>
    <property type="match status" value="1"/>
</dbReference>
<evidence type="ECO:0000313" key="1">
    <source>
        <dbReference type="EMBL" id="MDN5205346.1"/>
    </source>
</evidence>
<evidence type="ECO:0000313" key="2">
    <source>
        <dbReference type="Proteomes" id="UP001172082"/>
    </source>
</evidence>
<protein>
    <submittedName>
        <fullName evidence="1">HmuY family protein</fullName>
    </submittedName>
</protein>
<keyword evidence="2" id="KW-1185">Reference proteome</keyword>
<sequence>MKLKYNLYLLISILALVSCKDDEDPLPDLVGAFEKSEYNLGLGESNVDLVVSLTRATNAPTPVTINVVEEGNAAYGTDQDYTTDPPVENGQIVTTLAAGVDRLVIKLTKQKEPLFGEQKSIVFKLISIDDPLGQISGNADSKVVFAENPVSGGSQLSINVGGAAQTNQVFVDLSKQKTHDIARNSWDLGFYSGSDDFRVVLNYGNWASITKLDKTDLAAVTSNDTVGLSSQIIVGSFFPSGDAFIDSPDGDLSKTAIGDIANSEAEGKVYIIDRGYDSTRPPEAPRGWMKIKIFKSGSSYKIQYAEISSTTIKEAEIAKKGDYNFTFFNLGDDSEKDVEPEKSNWDLVFTPFPNVLNFGGPITYPFTNFVLTNRIGGAEIYPVDRRKRDQDGNPVEDENGNPVIDDSIADYDAFAQSDIDNGEFSVDRNVIGSSWRSVFPPAHHFDFMYYIIKDPDGNIYKLKFTAFVNESSETGHPKIEYELL</sequence>
<dbReference type="PROSITE" id="PS51257">
    <property type="entry name" value="PROKAR_LIPOPROTEIN"/>
    <property type="match status" value="1"/>
</dbReference>
<dbReference type="RefSeq" id="WP_346755367.1">
    <property type="nucleotide sequence ID" value="NZ_JAUJEA010000018.1"/>
</dbReference>
<dbReference type="CDD" id="cd12105">
    <property type="entry name" value="HmuY"/>
    <property type="match status" value="1"/>
</dbReference>
<name>A0ABT8KX98_9BACT</name>
<comment type="caution">
    <text evidence="1">The sequence shown here is derived from an EMBL/GenBank/DDBJ whole genome shotgun (WGS) entry which is preliminary data.</text>
</comment>
<accession>A0ABT8KX98</accession>
<dbReference type="Proteomes" id="UP001172082">
    <property type="component" value="Unassembled WGS sequence"/>
</dbReference>